<gene>
    <name evidence="2" type="ORF">A3B37_02550</name>
</gene>
<comment type="caution">
    <text evidence="2">The sequence shown here is derived from an EMBL/GenBank/DDBJ whole genome shotgun (WGS) entry which is preliminary data.</text>
</comment>
<evidence type="ECO:0000256" key="1">
    <source>
        <dbReference type="SAM" id="MobiDB-lite"/>
    </source>
</evidence>
<protein>
    <submittedName>
        <fullName evidence="2">Uncharacterized protein</fullName>
    </submittedName>
</protein>
<feature type="compositionally biased region" description="Low complexity" evidence="1">
    <location>
        <begin position="258"/>
        <end position="281"/>
    </location>
</feature>
<proteinExistence type="predicted"/>
<feature type="region of interest" description="Disordered" evidence="1">
    <location>
        <begin position="188"/>
        <end position="281"/>
    </location>
</feature>
<dbReference type="EMBL" id="MHQS01000011">
    <property type="protein sequence ID" value="OHA08710.1"/>
    <property type="molecule type" value="Genomic_DNA"/>
</dbReference>
<dbReference type="Proteomes" id="UP000176705">
    <property type="component" value="Unassembled WGS sequence"/>
</dbReference>
<evidence type="ECO:0000313" key="3">
    <source>
        <dbReference type="Proteomes" id="UP000176705"/>
    </source>
</evidence>
<sequence>MAPAGGGGGQDCLGVILVELNVGFDMGIGDLVQDIGETIAAIPDAVADLANDAFSNGAELVKIVAGKIVAQTAVVKEFFAGRVAVLPGGDIVLPAGPDQIVGESVFPAGATSILVGNSRVASTTKVFLTPRAQLGAPFAVTELREGQGFVVSTSVAPASDVPFDWLIVTSYRVPADVAAGGSGGVTVISSGGTPSPSPPGIAGSDPAIVPAPPPAGGEMPGEMPSEPPPSEEPTFEPAPSEPAPELAPESPPPPAPIAEPQSPSTTPSPDTASQTSEEPSS</sequence>
<evidence type="ECO:0000313" key="2">
    <source>
        <dbReference type="EMBL" id="OHA08710.1"/>
    </source>
</evidence>
<feature type="compositionally biased region" description="Low complexity" evidence="1">
    <location>
        <begin position="235"/>
        <end position="248"/>
    </location>
</feature>
<dbReference type="AlphaFoldDB" id="A0A1G2LAU7"/>
<name>A0A1G2LAU7_9BACT</name>
<reference evidence="2 3" key="1">
    <citation type="journal article" date="2016" name="Nat. Commun.">
        <title>Thousands of microbial genomes shed light on interconnected biogeochemical processes in an aquifer system.</title>
        <authorList>
            <person name="Anantharaman K."/>
            <person name="Brown C.T."/>
            <person name="Hug L.A."/>
            <person name="Sharon I."/>
            <person name="Castelle C.J."/>
            <person name="Probst A.J."/>
            <person name="Thomas B.C."/>
            <person name="Singh A."/>
            <person name="Wilkins M.J."/>
            <person name="Karaoz U."/>
            <person name="Brodie E.L."/>
            <person name="Williams K.H."/>
            <person name="Hubbard S.S."/>
            <person name="Banfield J.F."/>
        </authorList>
    </citation>
    <scope>NUCLEOTIDE SEQUENCE [LARGE SCALE GENOMIC DNA]</scope>
</reference>
<feature type="compositionally biased region" description="Low complexity" evidence="1">
    <location>
        <begin position="188"/>
        <end position="208"/>
    </location>
</feature>
<accession>A0A1G2LAU7</accession>
<organism evidence="2 3">
    <name type="scientific">Candidatus Sungbacteria bacterium RIFCSPLOWO2_01_FULL_59_16</name>
    <dbReference type="NCBI Taxonomy" id="1802280"/>
    <lineage>
        <taxon>Bacteria</taxon>
        <taxon>Candidatus Sungiibacteriota</taxon>
    </lineage>
</organism>